<proteinExistence type="inferred from homology"/>
<dbReference type="GO" id="GO:0006098">
    <property type="term" value="P:pentose-phosphate shunt"/>
    <property type="evidence" value="ECO:0007669"/>
    <property type="project" value="UniProtKB-UniPathway"/>
</dbReference>
<comment type="pathway">
    <text evidence="3 7">Carbohydrate degradation; pentose phosphate pathway; D-ribulose 5-phosphate from D-glucose 6-phosphate (oxidative stage): step 2/3.</text>
</comment>
<dbReference type="GO" id="GO:0017057">
    <property type="term" value="F:6-phosphogluconolactonase activity"/>
    <property type="evidence" value="ECO:0007669"/>
    <property type="project" value="UniProtKB-UniRule"/>
</dbReference>
<reference evidence="9 10" key="1">
    <citation type="journal article" date="2018" name="Arch. Microbiol.">
        <title>New insights into the metabolic potential of the phototrophic purple bacterium Rhodopila globiformis DSM 161(T) from its draft genome sequence and evidence for a vanadium-dependent nitrogenase.</title>
        <authorList>
            <person name="Imhoff J.F."/>
            <person name="Rahn T."/>
            <person name="Kunzel S."/>
            <person name="Neulinger S.C."/>
        </authorList>
    </citation>
    <scope>NUCLEOTIDE SEQUENCE [LARGE SCALE GENOMIC DNA]</scope>
    <source>
        <strain evidence="9 10">DSM 16996</strain>
    </source>
</reference>
<dbReference type="NCBIfam" id="TIGR01198">
    <property type="entry name" value="pgl"/>
    <property type="match status" value="1"/>
</dbReference>
<dbReference type="RefSeq" id="WP_104508784.1">
    <property type="nucleotide sequence ID" value="NZ_JACIGC010000010.1"/>
</dbReference>
<dbReference type="SUPFAM" id="SSF100950">
    <property type="entry name" value="NagB/RpiA/CoA transferase-like"/>
    <property type="match status" value="1"/>
</dbReference>
<dbReference type="Gene3D" id="3.40.50.1360">
    <property type="match status" value="1"/>
</dbReference>
<feature type="domain" description="Glucosamine/galactosamine-6-phosphate isomerase" evidence="8">
    <location>
        <begin position="33"/>
        <end position="245"/>
    </location>
</feature>
<evidence type="ECO:0000256" key="5">
    <source>
        <dbReference type="ARBA" id="ARBA00013198"/>
    </source>
</evidence>
<protein>
    <recommendedName>
        <fullName evidence="6 7">6-phosphogluconolactonase</fullName>
        <shortName evidence="7">6PGL</shortName>
        <ecNumber evidence="5 7">3.1.1.31</ecNumber>
    </recommendedName>
</protein>
<dbReference type="CDD" id="cd01400">
    <property type="entry name" value="6PGL"/>
    <property type="match status" value="1"/>
</dbReference>
<accession>A0A2S6N3P0</accession>
<dbReference type="AlphaFoldDB" id="A0A2S6N3P0"/>
<dbReference type="PANTHER" id="PTHR11054">
    <property type="entry name" value="6-PHOSPHOGLUCONOLACTONASE"/>
    <property type="match status" value="1"/>
</dbReference>
<evidence type="ECO:0000313" key="10">
    <source>
        <dbReference type="Proteomes" id="UP000239089"/>
    </source>
</evidence>
<dbReference type="UniPathway" id="UPA00115">
    <property type="reaction ID" value="UER00409"/>
</dbReference>
<dbReference type="Proteomes" id="UP000239089">
    <property type="component" value="Unassembled WGS sequence"/>
</dbReference>
<comment type="similarity">
    <text evidence="4 7">Belongs to the glucosamine/galactosamine-6-phosphate isomerase family. 6-phosphogluconolactonase subfamily.</text>
</comment>
<sequence>MTARTRDPATGISAAEPEAAAVSDRKLRIFRDRGALAEGAAEWLLGVATEKAGAFTVALSGGSTPRALYERLAAPPYQEAFPWARTHLFWGDERFVPHNDAQSNFRMAREALLSRVPIPAGNIHPVPTQGASPETAAAAYQHELMDYYGAEALAPERPLFDVTLLGLGADGHTASLFPGAAVLGEQHSWVAAVADAKNLARITLTYPALESSRLVVFLVTGKEKSAVFARLRRGDRALPAALLHPVGNLWQFVDAECAGIS</sequence>
<keyword evidence="7" id="KW-0378">Hydrolase</keyword>
<evidence type="ECO:0000256" key="4">
    <source>
        <dbReference type="ARBA" id="ARBA00010662"/>
    </source>
</evidence>
<gene>
    <name evidence="7" type="primary">pgl</name>
    <name evidence="9" type="ORF">CCR94_15615</name>
</gene>
<dbReference type="EMBL" id="NHSJ01000096">
    <property type="protein sequence ID" value="PPQ29241.1"/>
    <property type="molecule type" value="Genomic_DNA"/>
</dbReference>
<evidence type="ECO:0000256" key="6">
    <source>
        <dbReference type="ARBA" id="ARBA00020337"/>
    </source>
</evidence>
<evidence type="ECO:0000259" key="8">
    <source>
        <dbReference type="Pfam" id="PF01182"/>
    </source>
</evidence>
<dbReference type="EC" id="3.1.1.31" evidence="5 7"/>
<dbReference type="InterPro" id="IPR006148">
    <property type="entry name" value="Glc/Gal-6P_isomerase"/>
</dbReference>
<evidence type="ECO:0000256" key="2">
    <source>
        <dbReference type="ARBA" id="ARBA00002681"/>
    </source>
</evidence>
<dbReference type="OrthoDB" id="9810967at2"/>
<dbReference type="Pfam" id="PF01182">
    <property type="entry name" value="Glucosamine_iso"/>
    <property type="match status" value="1"/>
</dbReference>
<evidence type="ECO:0000256" key="1">
    <source>
        <dbReference type="ARBA" id="ARBA00000832"/>
    </source>
</evidence>
<dbReference type="InterPro" id="IPR005900">
    <property type="entry name" value="6-phosphogluconolactonase_DevB"/>
</dbReference>
<dbReference type="PANTHER" id="PTHR11054:SF0">
    <property type="entry name" value="6-PHOSPHOGLUCONOLACTONASE"/>
    <property type="match status" value="1"/>
</dbReference>
<comment type="caution">
    <text evidence="9">The sequence shown here is derived from an EMBL/GenBank/DDBJ whole genome shotgun (WGS) entry which is preliminary data.</text>
</comment>
<evidence type="ECO:0000256" key="3">
    <source>
        <dbReference type="ARBA" id="ARBA00004961"/>
    </source>
</evidence>
<dbReference type="GO" id="GO:0005975">
    <property type="term" value="P:carbohydrate metabolic process"/>
    <property type="evidence" value="ECO:0007669"/>
    <property type="project" value="UniProtKB-UniRule"/>
</dbReference>
<dbReference type="InterPro" id="IPR039104">
    <property type="entry name" value="6PGL"/>
</dbReference>
<evidence type="ECO:0000313" key="9">
    <source>
        <dbReference type="EMBL" id="PPQ29241.1"/>
    </source>
</evidence>
<name>A0A2S6N3P0_9HYPH</name>
<evidence type="ECO:0000256" key="7">
    <source>
        <dbReference type="RuleBase" id="RU365095"/>
    </source>
</evidence>
<comment type="catalytic activity">
    <reaction evidence="1 7">
        <text>6-phospho-D-glucono-1,5-lactone + H2O = 6-phospho-D-gluconate + H(+)</text>
        <dbReference type="Rhea" id="RHEA:12556"/>
        <dbReference type="ChEBI" id="CHEBI:15377"/>
        <dbReference type="ChEBI" id="CHEBI:15378"/>
        <dbReference type="ChEBI" id="CHEBI:57955"/>
        <dbReference type="ChEBI" id="CHEBI:58759"/>
        <dbReference type="EC" id="3.1.1.31"/>
    </reaction>
</comment>
<dbReference type="InterPro" id="IPR037171">
    <property type="entry name" value="NagB/RpiA_transferase-like"/>
</dbReference>
<keyword evidence="10" id="KW-1185">Reference proteome</keyword>
<comment type="function">
    <text evidence="2 7">Hydrolysis of 6-phosphogluconolactone to 6-phosphogluconate.</text>
</comment>
<organism evidence="9 10">
    <name type="scientific">Rhodoblastus sphagnicola</name>
    <dbReference type="NCBI Taxonomy" id="333368"/>
    <lineage>
        <taxon>Bacteria</taxon>
        <taxon>Pseudomonadati</taxon>
        <taxon>Pseudomonadota</taxon>
        <taxon>Alphaproteobacteria</taxon>
        <taxon>Hyphomicrobiales</taxon>
        <taxon>Rhodoblastaceae</taxon>
        <taxon>Rhodoblastus</taxon>
    </lineage>
</organism>